<comment type="caution">
    <text evidence="2">The sequence shown here is derived from an EMBL/GenBank/DDBJ whole genome shotgun (WGS) entry which is preliminary data.</text>
</comment>
<name>A0AAV8XDX0_9CUCU</name>
<organism evidence="2 3">
    <name type="scientific">Aromia moschata</name>
    <dbReference type="NCBI Taxonomy" id="1265417"/>
    <lineage>
        <taxon>Eukaryota</taxon>
        <taxon>Metazoa</taxon>
        <taxon>Ecdysozoa</taxon>
        <taxon>Arthropoda</taxon>
        <taxon>Hexapoda</taxon>
        <taxon>Insecta</taxon>
        <taxon>Pterygota</taxon>
        <taxon>Neoptera</taxon>
        <taxon>Endopterygota</taxon>
        <taxon>Coleoptera</taxon>
        <taxon>Polyphaga</taxon>
        <taxon>Cucujiformia</taxon>
        <taxon>Chrysomeloidea</taxon>
        <taxon>Cerambycidae</taxon>
        <taxon>Cerambycinae</taxon>
        <taxon>Callichromatini</taxon>
        <taxon>Aromia</taxon>
    </lineage>
</organism>
<sequence length="210" mass="23904">MVATDFQPLSIVENRGFLEYSKIREHIYAIATTIAIAIKRGYFAQTESNIDNTSDIVELSPELVDEGFEASNIQTETTESSKNISEASTGTTEQERSTIISYNRNSHQKRKAIENPASTNSSNVDKVIHFLDKRHSDVKNNYDSIDLTFQGYASSVKKSNRRQTIIKYKIAKIIMEEELAQEAETQTESRPGFSSFFKQFRCFILHINVE</sequence>
<reference evidence="2" key="1">
    <citation type="journal article" date="2023" name="Insect Mol. Biol.">
        <title>Genome sequencing provides insights into the evolution of gene families encoding plant cell wall-degrading enzymes in longhorned beetles.</title>
        <authorList>
            <person name="Shin N.R."/>
            <person name="Okamura Y."/>
            <person name="Kirsch R."/>
            <person name="Pauchet Y."/>
        </authorList>
    </citation>
    <scope>NUCLEOTIDE SEQUENCE</scope>
    <source>
        <strain evidence="2">AMC_N1</strain>
    </source>
</reference>
<proteinExistence type="predicted"/>
<keyword evidence="3" id="KW-1185">Reference proteome</keyword>
<evidence type="ECO:0000313" key="3">
    <source>
        <dbReference type="Proteomes" id="UP001162162"/>
    </source>
</evidence>
<dbReference type="EMBL" id="JAPWTK010000708">
    <property type="protein sequence ID" value="KAJ8936822.1"/>
    <property type="molecule type" value="Genomic_DNA"/>
</dbReference>
<dbReference type="AlphaFoldDB" id="A0AAV8XDX0"/>
<feature type="region of interest" description="Disordered" evidence="1">
    <location>
        <begin position="72"/>
        <end position="96"/>
    </location>
</feature>
<dbReference type="Proteomes" id="UP001162162">
    <property type="component" value="Unassembled WGS sequence"/>
</dbReference>
<gene>
    <name evidence="2" type="ORF">NQ318_015289</name>
</gene>
<evidence type="ECO:0000313" key="2">
    <source>
        <dbReference type="EMBL" id="KAJ8936822.1"/>
    </source>
</evidence>
<accession>A0AAV8XDX0</accession>
<evidence type="ECO:0000256" key="1">
    <source>
        <dbReference type="SAM" id="MobiDB-lite"/>
    </source>
</evidence>
<protein>
    <submittedName>
        <fullName evidence="2">Uncharacterized protein</fullName>
    </submittedName>
</protein>